<evidence type="ECO:0000256" key="6">
    <source>
        <dbReference type="ARBA" id="ARBA00022723"/>
    </source>
</evidence>
<protein>
    <submittedName>
        <fullName evidence="11">Acetylornithine deacetylase</fullName>
        <ecNumber evidence="11">3.5.1.16</ecNumber>
    </submittedName>
</protein>
<dbReference type="SUPFAM" id="SSF55031">
    <property type="entry name" value="Bacterial exopeptidase dimerisation domain"/>
    <property type="match status" value="1"/>
</dbReference>
<dbReference type="PANTHER" id="PTHR43808">
    <property type="entry name" value="ACETYLORNITHINE DEACETYLASE"/>
    <property type="match status" value="1"/>
</dbReference>
<dbReference type="InterPro" id="IPR011650">
    <property type="entry name" value="Peptidase_M20_dimer"/>
</dbReference>
<dbReference type="Gene3D" id="3.40.630.10">
    <property type="entry name" value="Zn peptidases"/>
    <property type="match status" value="1"/>
</dbReference>
<dbReference type="Pfam" id="PF01546">
    <property type="entry name" value="Peptidase_M20"/>
    <property type="match status" value="1"/>
</dbReference>
<evidence type="ECO:0000256" key="5">
    <source>
        <dbReference type="ARBA" id="ARBA00022605"/>
    </source>
</evidence>
<dbReference type="PANTHER" id="PTHR43808:SF31">
    <property type="entry name" value="N-ACETYL-L-CITRULLINE DEACETYLASE"/>
    <property type="match status" value="1"/>
</dbReference>
<dbReference type="PROSITE" id="PS00759">
    <property type="entry name" value="ARGE_DAPE_CPG2_2"/>
    <property type="match status" value="1"/>
</dbReference>
<dbReference type="InterPro" id="IPR036264">
    <property type="entry name" value="Bact_exopeptidase_dim_dom"/>
</dbReference>
<comment type="caution">
    <text evidence="11">The sequence shown here is derived from an EMBL/GenBank/DDBJ whole genome shotgun (WGS) entry which is preliminary data.</text>
</comment>
<keyword evidence="3" id="KW-0963">Cytoplasm</keyword>
<gene>
    <name evidence="11" type="ORF">ABIE13_003532</name>
</gene>
<keyword evidence="6" id="KW-0479">Metal-binding</keyword>
<accession>A0ABV2QBK4</accession>
<name>A0ABV2QBK4_9BURK</name>
<comment type="similarity">
    <text evidence="2">Belongs to the peptidase M20A family. ArgE subfamily.</text>
</comment>
<keyword evidence="9" id="KW-0170">Cobalt</keyword>
<keyword evidence="5" id="KW-0028">Amino-acid biosynthesis</keyword>
<keyword evidence="8" id="KW-0862">Zinc</keyword>
<feature type="domain" description="Peptidase M20 dimerisation" evidence="10">
    <location>
        <begin position="177"/>
        <end position="280"/>
    </location>
</feature>
<evidence type="ECO:0000313" key="11">
    <source>
        <dbReference type="EMBL" id="MET4578416.1"/>
    </source>
</evidence>
<dbReference type="EC" id="3.5.1.16" evidence="11"/>
<sequence length="391" mass="42845">MLLGRLMNRTIDILTRLISFPTISSATNLPLIYWLQELLAKKGIESWLNFDATKTKANLFATIGPQIPGGLLISGHTDVVPVEGQAWASDPFNAAIRDGKLYGRGSCDMKGFIAATIFCVENLNVNALKSPIHLAFTYDEEVGCKGVRPLLTEMQERGLAPTMCVVGEPTSMRIVQSHKGSRNYRCSVKGKAAHASMANEGVNAIHYAASVIGKIEELADSLQKERYPESGYETPCDMLQTSLIAGGLARNIVPSECDFTFGYRYLPQSDPDKIFQHIEDFGLNSVLPRMRFKCAETSLVFEKLSDNPALHAEINSEFATQLSQRRGVQGIGPHVGFMTEGGLYQQAGITTVICGPGSIEHAHRPDEFVELSQLSLCSDFLSDLFLHHACS</sequence>
<dbReference type="Pfam" id="PF07687">
    <property type="entry name" value="M20_dimer"/>
    <property type="match status" value="1"/>
</dbReference>
<dbReference type="Proteomes" id="UP001549320">
    <property type="component" value="Unassembled WGS sequence"/>
</dbReference>
<dbReference type="EMBL" id="JBEPSH010000007">
    <property type="protein sequence ID" value="MET4578416.1"/>
    <property type="molecule type" value="Genomic_DNA"/>
</dbReference>
<evidence type="ECO:0000256" key="7">
    <source>
        <dbReference type="ARBA" id="ARBA00022801"/>
    </source>
</evidence>
<dbReference type="InterPro" id="IPR050072">
    <property type="entry name" value="Peptidase_M20A"/>
</dbReference>
<dbReference type="NCBIfam" id="NF005710">
    <property type="entry name" value="PRK07522.1"/>
    <property type="match status" value="1"/>
</dbReference>
<organism evidence="11 12">
    <name type="scientific">Ottowia thiooxydans</name>
    <dbReference type="NCBI Taxonomy" id="219182"/>
    <lineage>
        <taxon>Bacteria</taxon>
        <taxon>Pseudomonadati</taxon>
        <taxon>Pseudomonadota</taxon>
        <taxon>Betaproteobacteria</taxon>
        <taxon>Burkholderiales</taxon>
        <taxon>Comamonadaceae</taxon>
        <taxon>Ottowia</taxon>
    </lineage>
</organism>
<evidence type="ECO:0000256" key="2">
    <source>
        <dbReference type="ARBA" id="ARBA00005691"/>
    </source>
</evidence>
<keyword evidence="12" id="KW-1185">Reference proteome</keyword>
<evidence type="ECO:0000256" key="9">
    <source>
        <dbReference type="ARBA" id="ARBA00023285"/>
    </source>
</evidence>
<dbReference type="SUPFAM" id="SSF53187">
    <property type="entry name" value="Zn-dependent exopeptidases"/>
    <property type="match status" value="1"/>
</dbReference>
<dbReference type="GO" id="GO:0008777">
    <property type="term" value="F:acetylornithine deacetylase activity"/>
    <property type="evidence" value="ECO:0007669"/>
    <property type="project" value="UniProtKB-EC"/>
</dbReference>
<dbReference type="NCBIfam" id="TIGR01892">
    <property type="entry name" value="AcOrn-deacetyl"/>
    <property type="match status" value="1"/>
</dbReference>
<dbReference type="InterPro" id="IPR002933">
    <property type="entry name" value="Peptidase_M20"/>
</dbReference>
<dbReference type="PROSITE" id="PS00758">
    <property type="entry name" value="ARGE_DAPE_CPG2_1"/>
    <property type="match status" value="1"/>
</dbReference>
<dbReference type="InterPro" id="IPR010169">
    <property type="entry name" value="AcOrn-deacetyl"/>
</dbReference>
<comment type="cofactor">
    <cofactor evidence="1">
        <name>Zn(2+)</name>
        <dbReference type="ChEBI" id="CHEBI:29105"/>
    </cofactor>
</comment>
<evidence type="ECO:0000256" key="8">
    <source>
        <dbReference type="ARBA" id="ARBA00022833"/>
    </source>
</evidence>
<keyword evidence="4" id="KW-0055">Arginine biosynthesis</keyword>
<evidence type="ECO:0000256" key="4">
    <source>
        <dbReference type="ARBA" id="ARBA00022571"/>
    </source>
</evidence>
<evidence type="ECO:0000313" key="12">
    <source>
        <dbReference type="Proteomes" id="UP001549320"/>
    </source>
</evidence>
<proteinExistence type="inferred from homology"/>
<dbReference type="InterPro" id="IPR001261">
    <property type="entry name" value="ArgE/DapE_CS"/>
</dbReference>
<dbReference type="Gene3D" id="3.30.70.360">
    <property type="match status" value="1"/>
</dbReference>
<dbReference type="CDD" id="cd03894">
    <property type="entry name" value="M20_ArgE"/>
    <property type="match status" value="1"/>
</dbReference>
<reference evidence="11 12" key="1">
    <citation type="submission" date="2024-06" db="EMBL/GenBank/DDBJ databases">
        <title>Sorghum-associated microbial communities from plants grown in Nebraska, USA.</title>
        <authorList>
            <person name="Schachtman D."/>
        </authorList>
    </citation>
    <scope>NUCLEOTIDE SEQUENCE [LARGE SCALE GENOMIC DNA]</scope>
    <source>
        <strain evidence="11 12">2709</strain>
    </source>
</reference>
<evidence type="ECO:0000259" key="10">
    <source>
        <dbReference type="Pfam" id="PF07687"/>
    </source>
</evidence>
<evidence type="ECO:0000256" key="3">
    <source>
        <dbReference type="ARBA" id="ARBA00022490"/>
    </source>
</evidence>
<evidence type="ECO:0000256" key="1">
    <source>
        <dbReference type="ARBA" id="ARBA00001947"/>
    </source>
</evidence>
<keyword evidence="7 11" id="KW-0378">Hydrolase</keyword>